<dbReference type="EMBL" id="KL585017">
    <property type="protein sequence ID" value="KEQ78642.1"/>
    <property type="molecule type" value="Genomic_DNA"/>
</dbReference>
<dbReference type="GeneID" id="40746630"/>
<accession>A0A074X9C5</accession>
<gene>
    <name evidence="1" type="ORF">M438DRAFT_340459</name>
</gene>
<dbReference type="HOGENOM" id="CLU_1077622_0_0_1"/>
<dbReference type="Proteomes" id="UP000030706">
    <property type="component" value="Unassembled WGS sequence"/>
</dbReference>
<name>A0A074X9C5_AURPU</name>
<proteinExistence type="predicted"/>
<evidence type="ECO:0000313" key="1">
    <source>
        <dbReference type="EMBL" id="KEQ78642.1"/>
    </source>
</evidence>
<dbReference type="AlphaFoldDB" id="A0A074X9C5"/>
<keyword evidence="2" id="KW-1185">Reference proteome</keyword>
<dbReference type="RefSeq" id="XP_029754829.1">
    <property type="nucleotide sequence ID" value="XM_029904324.1"/>
</dbReference>
<organism evidence="1 2">
    <name type="scientific">Aureobasidium pullulans EXF-150</name>
    <dbReference type="NCBI Taxonomy" id="1043002"/>
    <lineage>
        <taxon>Eukaryota</taxon>
        <taxon>Fungi</taxon>
        <taxon>Dikarya</taxon>
        <taxon>Ascomycota</taxon>
        <taxon>Pezizomycotina</taxon>
        <taxon>Dothideomycetes</taxon>
        <taxon>Dothideomycetidae</taxon>
        <taxon>Dothideales</taxon>
        <taxon>Saccotheciaceae</taxon>
        <taxon>Aureobasidium</taxon>
    </lineage>
</organism>
<protein>
    <submittedName>
        <fullName evidence="1">Uncharacterized protein</fullName>
    </submittedName>
</protein>
<sequence>MALLSPADIRQFDDAIRIYNTNRQVDLLNHSRMRSANLPVLRIDATGSGQNWDQAASDESGELELTLFLSIGTRIMLIDNLSTATGAKNGTTGVVRHIEYATGKKPRQDLPQAILVELNGYTGPTIAIAGGYNVVPIFPVTRRYMFKGVHSKSNNNSTSHRHANLDETILEQQQSATHTQNYGGMLLYKFCKSSAITVSDAHTTLSDCPGPASSIHRLESSVALAFFHARHQALNAGACLLGITWSSKGDRPPPLCIT</sequence>
<evidence type="ECO:0000313" key="2">
    <source>
        <dbReference type="Proteomes" id="UP000030706"/>
    </source>
</evidence>
<reference evidence="1 2" key="1">
    <citation type="journal article" date="2014" name="BMC Genomics">
        <title>Genome sequencing of four Aureobasidium pullulans varieties: biotechnological potential, stress tolerance, and description of new species.</title>
        <authorList>
            <person name="Gostin Ar C."/>
            <person name="Ohm R.A."/>
            <person name="Kogej T."/>
            <person name="Sonjak S."/>
            <person name="Turk M."/>
            <person name="Zajc J."/>
            <person name="Zalar P."/>
            <person name="Grube M."/>
            <person name="Sun H."/>
            <person name="Han J."/>
            <person name="Sharma A."/>
            <person name="Chiniquy J."/>
            <person name="Ngan C.Y."/>
            <person name="Lipzen A."/>
            <person name="Barry K."/>
            <person name="Grigoriev I.V."/>
            <person name="Gunde-Cimerman N."/>
        </authorList>
    </citation>
    <scope>NUCLEOTIDE SEQUENCE [LARGE SCALE GENOMIC DNA]</scope>
    <source>
        <strain evidence="1 2">EXF-150</strain>
    </source>
</reference>